<dbReference type="PROSITE" id="PS50102">
    <property type="entry name" value="RRM"/>
    <property type="match status" value="4"/>
</dbReference>
<evidence type="ECO:0000256" key="3">
    <source>
        <dbReference type="ARBA" id="ARBA00022833"/>
    </source>
</evidence>
<dbReference type="InterPro" id="IPR025605">
    <property type="entry name" value="OST-HTH/LOTUS_dom"/>
</dbReference>
<evidence type="ECO:0000256" key="6">
    <source>
        <dbReference type="PROSITE-ProRule" id="PRU00176"/>
    </source>
</evidence>
<feature type="domain" description="C3H1-type" evidence="10">
    <location>
        <begin position="156"/>
        <end position="184"/>
    </location>
</feature>
<dbReference type="GO" id="GO:0003677">
    <property type="term" value="F:DNA binding"/>
    <property type="evidence" value="ECO:0007669"/>
    <property type="project" value="UniProtKB-KW"/>
</dbReference>
<evidence type="ECO:0000256" key="4">
    <source>
        <dbReference type="ARBA" id="ARBA00022884"/>
    </source>
</evidence>
<dbReference type="InterPro" id="IPR012677">
    <property type="entry name" value="Nucleotide-bd_a/b_plait_sf"/>
</dbReference>
<evidence type="ECO:0000256" key="2">
    <source>
        <dbReference type="ARBA" id="ARBA00022771"/>
    </source>
</evidence>
<keyword evidence="5" id="KW-0238">DNA-binding</keyword>
<feature type="domain" description="RRM" evidence="9">
    <location>
        <begin position="743"/>
        <end position="818"/>
    </location>
</feature>
<evidence type="ECO:0000256" key="1">
    <source>
        <dbReference type="ARBA" id="ARBA00022723"/>
    </source>
</evidence>
<evidence type="ECO:0000259" key="10">
    <source>
        <dbReference type="PROSITE" id="PS50103"/>
    </source>
</evidence>
<dbReference type="GO" id="GO:0008270">
    <property type="term" value="F:zinc ion binding"/>
    <property type="evidence" value="ECO:0007669"/>
    <property type="project" value="UniProtKB-KW"/>
</dbReference>
<feature type="region of interest" description="Disordered" evidence="8">
    <location>
        <begin position="1020"/>
        <end position="1040"/>
    </location>
</feature>
<feature type="domain" description="RRM" evidence="9">
    <location>
        <begin position="302"/>
        <end position="377"/>
    </location>
</feature>
<sequence>MDIEECRRRLQDKVWLLHPTNAEGIVDYMIANIAPEDIRSYLLTATNGTLLKLFEGANRLQKILDLSKENEEPLFGPFRPFDQIGPQKQYQFPSRSYSQVLQAPLHPIGPTGAFQKPYSKLIGFGDHSQSLSILDDAMPSHYQCASINVDGYPSNAKVQKPCRFYFSFGKCKYGENCRFSHVSGYPEINNMRQVHHLGSLQMLEMEIRDLLSLQPSSQVSVEHLQKMYLETYPKPLEIEGFHTEGQKNRKAGCGLTDLLMQLNTIRVIERQGLHHVVLVKDAPKYFTHGFESVMPSASSDSNKIYITFNHTSTFTHTDVQNYFSQYGAVSEVRLSEQERRMYGHVRFLDPGTAKQIISERGPHFICGNEVRVRAFRKKHELEMLAKKDVHSNCSIREVSDVDAVGLDEASADQEAFLIANLVSDNTAESSVNMKWTQRNAPFLFPHLRPQFHSSGTFYGFHAPFPLPHPQPRFGFSSKSHEFHAPLLPLNVQTGPLHFGLPQLHPSLSFHEIHAPFTPIVPTGAFQSPSPEFTGSGELMLEKEIRELLFLLQPPSVQVESLANMYMDRYGKPLRNEGLLIDGQQQGKAGCNLTDVLMRLNTTRVIERQGHQYIVPVEDAPMYLAHGFKLGMPPASSNSNQILVVFMPGSKFTEEDVHSYFSHYGTVNDVRIPPQGRRKYGFVSFQDPGTANQVLSERIPHFICGDPVLVEEYKEKHELEEEHPPKYLAHGSKLGVPPARRDSNQIYVLFMRESKFTEDDVRNYFSQYGTVSNVRISPQGKHMYGFVSFQDPGTAGQILSERTPHFICGDQVCVEAYKDKDELEREQHHGFELVLPSARNGSNQIFITFDPESSFTKNDAWKYFSHYGPVNDVRKKRMFGYVSFKYPDTVKRILSERCLRTSHFICGDHVFVEPYKEKHGPEMLAREVADFVLEPHEVSDVDVIHEHHTGKQLLSNHDFYGEKLNKGRGQGIVTEKSSINVAPVMASPPTRNLSVHSVSETSPSQGDNTVESAHLLNHLDDASSDLDSHGLRLPETLEDVF</sequence>
<dbReference type="Proteomes" id="UP000604825">
    <property type="component" value="Unassembled WGS sequence"/>
</dbReference>
<dbReference type="OrthoDB" id="2020831at2759"/>
<keyword evidence="2 7" id="KW-0863">Zinc-finger</keyword>
<dbReference type="PROSITE" id="PS51644">
    <property type="entry name" value="HTH_OST"/>
    <property type="match status" value="1"/>
</dbReference>
<dbReference type="AlphaFoldDB" id="A0A811N8T1"/>
<dbReference type="PANTHER" id="PTHR24009:SF0">
    <property type="entry name" value="ZINC FINGER CCCH DOMAIN-CONTAINING PROTEIN 18"/>
    <property type="match status" value="1"/>
</dbReference>
<dbReference type="InterPro" id="IPR035979">
    <property type="entry name" value="RBD_domain_sf"/>
</dbReference>
<dbReference type="SUPFAM" id="SSF54928">
    <property type="entry name" value="RNA-binding domain, RBD"/>
    <property type="match status" value="3"/>
</dbReference>
<feature type="domain" description="RRM" evidence="9">
    <location>
        <begin position="842"/>
        <end position="916"/>
    </location>
</feature>
<dbReference type="EMBL" id="CAJGYO010000003">
    <property type="protein sequence ID" value="CAD6217459.1"/>
    <property type="molecule type" value="Genomic_DNA"/>
</dbReference>
<dbReference type="Gene3D" id="2.30.30.1190">
    <property type="match status" value="1"/>
</dbReference>
<proteinExistence type="predicted"/>
<dbReference type="InterPro" id="IPR000571">
    <property type="entry name" value="Znf_CCCH"/>
</dbReference>
<evidence type="ECO:0000256" key="8">
    <source>
        <dbReference type="SAM" id="MobiDB-lite"/>
    </source>
</evidence>
<dbReference type="Pfam" id="PF00642">
    <property type="entry name" value="zf-CCCH"/>
    <property type="match status" value="1"/>
</dbReference>
<dbReference type="GO" id="GO:0003723">
    <property type="term" value="F:RNA binding"/>
    <property type="evidence" value="ECO:0007669"/>
    <property type="project" value="UniProtKB-UniRule"/>
</dbReference>
<evidence type="ECO:0000259" key="11">
    <source>
        <dbReference type="PROSITE" id="PS51644"/>
    </source>
</evidence>
<evidence type="ECO:0000313" key="13">
    <source>
        <dbReference type="Proteomes" id="UP000604825"/>
    </source>
</evidence>
<dbReference type="Pfam" id="PF00076">
    <property type="entry name" value="RRM_1"/>
    <property type="match status" value="2"/>
</dbReference>
<name>A0A811N8T1_9POAL</name>
<dbReference type="SMART" id="SM00356">
    <property type="entry name" value="ZnF_C3H1"/>
    <property type="match status" value="1"/>
</dbReference>
<accession>A0A811N8T1</accession>
<reference evidence="12" key="1">
    <citation type="submission" date="2020-10" db="EMBL/GenBank/DDBJ databases">
        <authorList>
            <person name="Han B."/>
            <person name="Lu T."/>
            <person name="Zhao Q."/>
            <person name="Huang X."/>
            <person name="Zhao Y."/>
        </authorList>
    </citation>
    <scope>NUCLEOTIDE SEQUENCE</scope>
</reference>
<dbReference type="PROSITE" id="PS50103">
    <property type="entry name" value="ZF_C3H1"/>
    <property type="match status" value="1"/>
</dbReference>
<feature type="domain" description="HTH OST-type" evidence="11">
    <location>
        <begin position="199"/>
        <end position="283"/>
    </location>
</feature>
<feature type="domain" description="RRM" evidence="9">
    <location>
        <begin position="639"/>
        <end position="714"/>
    </location>
</feature>
<dbReference type="InterPro" id="IPR036855">
    <property type="entry name" value="Znf_CCCH_sf"/>
</dbReference>
<evidence type="ECO:0000259" key="9">
    <source>
        <dbReference type="PROSITE" id="PS50102"/>
    </source>
</evidence>
<protein>
    <submittedName>
        <fullName evidence="12">Uncharacterized protein</fullName>
    </submittedName>
</protein>
<feature type="region of interest" description="Disordered" evidence="8">
    <location>
        <begin position="984"/>
        <end position="1008"/>
    </location>
</feature>
<feature type="compositionally biased region" description="Basic and acidic residues" evidence="8">
    <location>
        <begin position="1020"/>
        <end position="1031"/>
    </location>
</feature>
<comment type="caution">
    <text evidence="12">The sequence shown here is derived from an EMBL/GenBank/DDBJ whole genome shotgun (WGS) entry which is preliminary data.</text>
</comment>
<gene>
    <name evidence="12" type="ORF">NCGR_LOCUS11445</name>
</gene>
<dbReference type="InterPro" id="IPR000504">
    <property type="entry name" value="RRM_dom"/>
</dbReference>
<dbReference type="SMART" id="SM00360">
    <property type="entry name" value="RRM"/>
    <property type="match status" value="4"/>
</dbReference>
<evidence type="ECO:0000256" key="7">
    <source>
        <dbReference type="PROSITE-ProRule" id="PRU00723"/>
    </source>
</evidence>
<dbReference type="Gene3D" id="3.30.70.330">
    <property type="match status" value="4"/>
</dbReference>
<keyword evidence="4 6" id="KW-0694">RNA-binding</keyword>
<evidence type="ECO:0000313" key="12">
    <source>
        <dbReference type="EMBL" id="CAD6217459.1"/>
    </source>
</evidence>
<feature type="zinc finger region" description="C3H1-type" evidence="7">
    <location>
        <begin position="156"/>
        <end position="184"/>
    </location>
</feature>
<organism evidence="12 13">
    <name type="scientific">Miscanthus lutarioriparius</name>
    <dbReference type="NCBI Taxonomy" id="422564"/>
    <lineage>
        <taxon>Eukaryota</taxon>
        <taxon>Viridiplantae</taxon>
        <taxon>Streptophyta</taxon>
        <taxon>Embryophyta</taxon>
        <taxon>Tracheophyta</taxon>
        <taxon>Spermatophyta</taxon>
        <taxon>Magnoliopsida</taxon>
        <taxon>Liliopsida</taxon>
        <taxon>Poales</taxon>
        <taxon>Poaceae</taxon>
        <taxon>PACMAD clade</taxon>
        <taxon>Panicoideae</taxon>
        <taxon>Andropogonodae</taxon>
        <taxon>Andropogoneae</taxon>
        <taxon>Saccharinae</taxon>
        <taxon>Miscanthus</taxon>
    </lineage>
</organism>
<keyword evidence="3 7" id="KW-0862">Zinc</keyword>
<dbReference type="PANTHER" id="PTHR24009">
    <property type="entry name" value="RNA-BINDING (RRM/RBD/RNP MOTIFS)"/>
    <property type="match status" value="1"/>
</dbReference>
<keyword evidence="1 7" id="KW-0479">Metal-binding</keyword>
<keyword evidence="13" id="KW-1185">Reference proteome</keyword>
<dbReference type="SUPFAM" id="SSF90229">
    <property type="entry name" value="CCCH zinc finger"/>
    <property type="match status" value="1"/>
</dbReference>
<evidence type="ECO:0000256" key="5">
    <source>
        <dbReference type="ARBA" id="ARBA00023125"/>
    </source>
</evidence>
<feature type="compositionally biased region" description="Polar residues" evidence="8">
    <location>
        <begin position="988"/>
        <end position="1008"/>
    </location>
</feature>